<comment type="domain">
    <text evidence="10">The Q motif is unique to and characteristic of the DEAD box family of RNA helicases and controls ATP binding and hydrolysis.</text>
</comment>
<dbReference type="GO" id="GO:0016787">
    <property type="term" value="F:hydrolase activity"/>
    <property type="evidence" value="ECO:0007669"/>
    <property type="project" value="UniProtKB-KW"/>
</dbReference>
<dbReference type="InterPro" id="IPR011545">
    <property type="entry name" value="DEAD/DEAH_box_helicase_dom"/>
</dbReference>
<dbReference type="InterPro" id="IPR027417">
    <property type="entry name" value="P-loop_NTPase"/>
</dbReference>
<dbReference type="PROSITE" id="PS00039">
    <property type="entry name" value="DEAD_ATP_HELICASE"/>
    <property type="match status" value="1"/>
</dbReference>
<evidence type="ECO:0000256" key="2">
    <source>
        <dbReference type="ARBA" id="ARBA00022517"/>
    </source>
</evidence>
<comment type="similarity">
    <text evidence="9">Belongs to the DEAD box helicase family.</text>
</comment>
<comment type="function">
    <text evidence="10">RNA helicase.</text>
</comment>
<dbReference type="InterPro" id="IPR014001">
    <property type="entry name" value="Helicase_ATP-bd"/>
</dbReference>
<keyword evidence="6 9" id="KW-0347">Helicase</keyword>
<dbReference type="EMBL" id="CP119904">
    <property type="protein sequence ID" value="WFD24141.1"/>
    <property type="molecule type" value="Genomic_DNA"/>
</dbReference>
<keyword evidence="3" id="KW-0698">rRNA processing</keyword>
<feature type="region of interest" description="Disordered" evidence="11">
    <location>
        <begin position="502"/>
        <end position="539"/>
    </location>
</feature>
<dbReference type="SMART" id="SM00490">
    <property type="entry name" value="HELICc"/>
    <property type="match status" value="1"/>
</dbReference>
<evidence type="ECO:0000256" key="3">
    <source>
        <dbReference type="ARBA" id="ARBA00022552"/>
    </source>
</evidence>
<feature type="compositionally biased region" description="Acidic residues" evidence="11">
    <location>
        <begin position="724"/>
        <end position="736"/>
    </location>
</feature>
<comment type="catalytic activity">
    <reaction evidence="10">
        <text>ATP + H2O = ADP + phosphate + H(+)</text>
        <dbReference type="Rhea" id="RHEA:13065"/>
        <dbReference type="ChEBI" id="CHEBI:15377"/>
        <dbReference type="ChEBI" id="CHEBI:15378"/>
        <dbReference type="ChEBI" id="CHEBI:30616"/>
        <dbReference type="ChEBI" id="CHEBI:43474"/>
        <dbReference type="ChEBI" id="CHEBI:456216"/>
        <dbReference type="EC" id="3.6.4.13"/>
    </reaction>
</comment>
<dbReference type="Pfam" id="PF00271">
    <property type="entry name" value="Helicase_C"/>
    <property type="match status" value="1"/>
</dbReference>
<sequence>MPARVGRPHAFNARTRASREQKRRHDQREINELEAACKTLELGPEDTAFTAVPLSQRTRQGLKRAGFIDMTPIQRASLPASLRGRDVLGAARTGSGKTLAFLLPVLERLYRQKWSSQDGLGALIVSPTRELAMQIFDVLRSIGGAHTFSAGLVIGGKDLKHEQDRLSRMNILVATPGRLLQHLDQTVGFDASHLQVLVLDEADRLLDMGFANTLNAIVEHLPRSRQTLLFSATQTQRVQDLARLSLREPESIGMEQDADQRTPQHLEQFYMTVPLPEKLDMLFSFLRSHTQSKILVFMSSCRQVQFVHEVFCRLRPGIPLMALHGKQKQTRRLKIFTDFSRSKHAALFATDIAARGLDFPAVDWVVQVDAPDSAETYIHRVGRTARYHAHGKALLFLLPSEESGILAALERVEVPITDIQARSAKVQHIAPQLQSFLFQDVELKHLAQKAFVSYVRSVHLHKDKSTFDLAALSLPEYAASLGLPGAPKIKFVREAQAQAHARATALAAQEREHDSDTGSESEAHVPMAPKAVRTKHDRLFNRTNQTVLSDQYASMLASDDDAGFDAGDADDDDGDLLTLARADHDLEEHGASEPPSAHLSKRQLSRGQSKKAMAAAGLRGAGDRILFDDEGHARALYELQDEKAFHAQGHVQAQIAEHEAAERARMAEADVRDKTLAKEKRQEKRRRQKEIERMLAEKNGMRAPSTAQLPSDDEGALDDLPLLGDEDDDDDDDEQEEAPRKRARVDELETEALRLLGA</sequence>
<keyword evidence="7 9" id="KW-0067">ATP-binding</keyword>
<comment type="subcellular location">
    <subcellularLocation>
        <location evidence="1">Nucleus</location>
        <location evidence="1">Nucleolus</location>
    </subcellularLocation>
</comment>
<feature type="domain" description="Helicase ATP-binding" evidence="12">
    <location>
        <begin position="66"/>
        <end position="269"/>
    </location>
</feature>
<dbReference type="EC" id="3.6.4.13" evidence="10"/>
<dbReference type="SUPFAM" id="SSF52540">
    <property type="entry name" value="P-loop containing nucleoside triphosphate hydrolases"/>
    <property type="match status" value="1"/>
</dbReference>
<dbReference type="GO" id="GO:0005730">
    <property type="term" value="C:nucleolus"/>
    <property type="evidence" value="ECO:0007669"/>
    <property type="project" value="UniProtKB-SubCell"/>
</dbReference>
<dbReference type="GO" id="GO:0003723">
    <property type="term" value="F:RNA binding"/>
    <property type="evidence" value="ECO:0007669"/>
    <property type="project" value="UniProtKB-UniRule"/>
</dbReference>
<feature type="region of interest" description="Disordered" evidence="11">
    <location>
        <begin position="650"/>
        <end position="758"/>
    </location>
</feature>
<proteinExistence type="inferred from homology"/>
<evidence type="ECO:0000256" key="8">
    <source>
        <dbReference type="ARBA" id="ARBA00022884"/>
    </source>
</evidence>
<feature type="region of interest" description="Disordered" evidence="11">
    <location>
        <begin position="1"/>
        <end position="28"/>
    </location>
</feature>
<evidence type="ECO:0000259" key="13">
    <source>
        <dbReference type="SMART" id="SM00490"/>
    </source>
</evidence>
<feature type="compositionally biased region" description="Basic and acidic residues" evidence="11">
    <location>
        <begin position="689"/>
        <end position="700"/>
    </location>
</feature>
<evidence type="ECO:0000256" key="5">
    <source>
        <dbReference type="ARBA" id="ARBA00022801"/>
    </source>
</evidence>
<evidence type="ECO:0000259" key="14">
    <source>
        <dbReference type="SMART" id="SM01178"/>
    </source>
</evidence>
<evidence type="ECO:0000256" key="1">
    <source>
        <dbReference type="ARBA" id="ARBA00004604"/>
    </source>
</evidence>
<feature type="region of interest" description="Disordered" evidence="11">
    <location>
        <begin position="587"/>
        <end position="615"/>
    </location>
</feature>
<feature type="compositionally biased region" description="Basic and acidic residues" evidence="11">
    <location>
        <begin position="656"/>
        <end position="682"/>
    </location>
</feature>
<reference evidence="15" key="1">
    <citation type="submission" date="2023-03" db="EMBL/GenBank/DDBJ databases">
        <title>Mating type loci evolution in Malassezia.</title>
        <authorList>
            <person name="Coelho M.A."/>
        </authorList>
    </citation>
    <scope>NUCLEOTIDE SEQUENCE</scope>
    <source>
        <strain evidence="15">CBS 12830</strain>
    </source>
</reference>
<dbReference type="Gene3D" id="3.40.50.300">
    <property type="entry name" value="P-loop containing nucleotide triphosphate hydrolases"/>
    <property type="match status" value="2"/>
</dbReference>
<protein>
    <recommendedName>
        <fullName evidence="10">ATP-dependent RNA helicase</fullName>
        <ecNumber evidence="10">3.6.4.13</ecNumber>
    </recommendedName>
</protein>
<dbReference type="InterPro" id="IPR025313">
    <property type="entry name" value="SPB4-like_CTE"/>
</dbReference>
<gene>
    <name evidence="15" type="primary">DBP4</name>
    <name evidence="15" type="ORF">MEQU1_002838</name>
</gene>
<evidence type="ECO:0000256" key="7">
    <source>
        <dbReference type="ARBA" id="ARBA00022840"/>
    </source>
</evidence>
<keyword evidence="8 10" id="KW-0694">RNA-binding</keyword>
<keyword evidence="16" id="KW-1185">Reference proteome</keyword>
<dbReference type="Pfam" id="PF00270">
    <property type="entry name" value="DEAD"/>
    <property type="match status" value="1"/>
</dbReference>
<evidence type="ECO:0000259" key="12">
    <source>
        <dbReference type="SMART" id="SM00487"/>
    </source>
</evidence>
<dbReference type="Pfam" id="PF13959">
    <property type="entry name" value="CTE_SPB4"/>
    <property type="match status" value="1"/>
</dbReference>
<accession>A0AAF0IZP5</accession>
<dbReference type="AlphaFoldDB" id="A0AAF0IZP5"/>
<keyword evidence="5 9" id="KW-0378">Hydrolase</keyword>
<dbReference type="GO" id="GO:0003724">
    <property type="term" value="F:RNA helicase activity"/>
    <property type="evidence" value="ECO:0007669"/>
    <property type="project" value="UniProtKB-EC"/>
</dbReference>
<dbReference type="InterPro" id="IPR001650">
    <property type="entry name" value="Helicase_C-like"/>
</dbReference>
<evidence type="ECO:0000313" key="15">
    <source>
        <dbReference type="EMBL" id="WFD24141.1"/>
    </source>
</evidence>
<dbReference type="PANTHER" id="PTHR24031">
    <property type="entry name" value="RNA HELICASE"/>
    <property type="match status" value="1"/>
</dbReference>
<evidence type="ECO:0000256" key="9">
    <source>
        <dbReference type="RuleBase" id="RU000492"/>
    </source>
</evidence>
<organism evidence="15 16">
    <name type="scientific">Malassezia equina</name>
    <dbReference type="NCBI Taxonomy" id="1381935"/>
    <lineage>
        <taxon>Eukaryota</taxon>
        <taxon>Fungi</taxon>
        <taxon>Dikarya</taxon>
        <taxon>Basidiomycota</taxon>
        <taxon>Ustilaginomycotina</taxon>
        <taxon>Malasseziomycetes</taxon>
        <taxon>Malasseziales</taxon>
        <taxon>Malasseziaceae</taxon>
        <taxon>Malassezia</taxon>
    </lineage>
</organism>
<evidence type="ECO:0000256" key="6">
    <source>
        <dbReference type="ARBA" id="ARBA00022806"/>
    </source>
</evidence>
<dbReference type="CDD" id="cd17941">
    <property type="entry name" value="DEADc_DDX10"/>
    <property type="match status" value="1"/>
</dbReference>
<dbReference type="Proteomes" id="UP001214415">
    <property type="component" value="Chromosome 5"/>
</dbReference>
<keyword evidence="2" id="KW-0690">Ribosome biogenesis</keyword>
<feature type="domain" description="ATP-dependent rRNA helicase SPB4-like C-terminal extension" evidence="14">
    <location>
        <begin position="428"/>
        <end position="491"/>
    </location>
</feature>
<evidence type="ECO:0000256" key="11">
    <source>
        <dbReference type="SAM" id="MobiDB-lite"/>
    </source>
</evidence>
<dbReference type="CDD" id="cd18787">
    <property type="entry name" value="SF2_C_DEAD"/>
    <property type="match status" value="1"/>
</dbReference>
<dbReference type="SMART" id="SM01178">
    <property type="entry name" value="DUF4217"/>
    <property type="match status" value="1"/>
</dbReference>
<evidence type="ECO:0000256" key="4">
    <source>
        <dbReference type="ARBA" id="ARBA00022741"/>
    </source>
</evidence>
<dbReference type="GO" id="GO:0005524">
    <property type="term" value="F:ATP binding"/>
    <property type="evidence" value="ECO:0007669"/>
    <property type="project" value="UniProtKB-UniRule"/>
</dbReference>
<dbReference type="GO" id="GO:0006364">
    <property type="term" value="P:rRNA processing"/>
    <property type="evidence" value="ECO:0007669"/>
    <property type="project" value="UniProtKB-KW"/>
</dbReference>
<dbReference type="InterPro" id="IPR000629">
    <property type="entry name" value="RNA-helicase_DEAD-box_CS"/>
</dbReference>
<dbReference type="SMART" id="SM00487">
    <property type="entry name" value="DEXDc"/>
    <property type="match status" value="1"/>
</dbReference>
<keyword evidence="4 9" id="KW-0547">Nucleotide-binding</keyword>
<feature type="compositionally biased region" description="Basic and acidic residues" evidence="11">
    <location>
        <begin position="737"/>
        <end position="747"/>
    </location>
</feature>
<name>A0AAF0IZP5_9BASI</name>
<evidence type="ECO:0000313" key="16">
    <source>
        <dbReference type="Proteomes" id="UP001214415"/>
    </source>
</evidence>
<evidence type="ECO:0000256" key="10">
    <source>
        <dbReference type="RuleBase" id="RU365068"/>
    </source>
</evidence>
<feature type="domain" description="Helicase C-terminal" evidence="13">
    <location>
        <begin position="305"/>
        <end position="388"/>
    </location>
</feature>